<accession>A0A4Y2BU74</accession>
<keyword evidence="2" id="KW-0677">Repeat</keyword>
<gene>
    <name evidence="5" type="primary">Pld2</name>
    <name evidence="5" type="ORF">AVEN_187521_1</name>
</gene>
<organism evidence="5 6">
    <name type="scientific">Araneus ventricosus</name>
    <name type="common">Orbweaver spider</name>
    <name type="synonym">Epeira ventricosa</name>
    <dbReference type="NCBI Taxonomy" id="182803"/>
    <lineage>
        <taxon>Eukaryota</taxon>
        <taxon>Metazoa</taxon>
        <taxon>Ecdysozoa</taxon>
        <taxon>Arthropoda</taxon>
        <taxon>Chelicerata</taxon>
        <taxon>Arachnida</taxon>
        <taxon>Araneae</taxon>
        <taxon>Araneomorphae</taxon>
        <taxon>Entelegynae</taxon>
        <taxon>Araneoidea</taxon>
        <taxon>Araneidae</taxon>
        <taxon>Araneus</taxon>
    </lineage>
</organism>
<dbReference type="Proteomes" id="UP000499080">
    <property type="component" value="Unassembled WGS sequence"/>
</dbReference>
<evidence type="ECO:0000313" key="5">
    <source>
        <dbReference type="EMBL" id="GBL95015.1"/>
    </source>
</evidence>
<proteinExistence type="predicted"/>
<keyword evidence="4" id="KW-1133">Transmembrane helix</keyword>
<dbReference type="OrthoDB" id="14911at2759"/>
<evidence type="ECO:0000256" key="1">
    <source>
        <dbReference type="ARBA" id="ARBA00000798"/>
    </source>
</evidence>
<feature type="transmembrane region" description="Helical" evidence="4">
    <location>
        <begin position="16"/>
        <end position="34"/>
    </location>
</feature>
<dbReference type="GO" id="GO:0009395">
    <property type="term" value="P:phospholipid catabolic process"/>
    <property type="evidence" value="ECO:0007669"/>
    <property type="project" value="TreeGrafter"/>
</dbReference>
<keyword evidence="4" id="KW-0472">Membrane</keyword>
<sequence length="185" mass="22118">MYLSSHKTNIAGKRHYRFVILFFLLCVSFRWLFIKENFVGLLDPRRGHIDSVLLFDRGFRVRKTKRNDGILIQNLSRKLFLKCENARQAEAWTVEFHLMLNRGSKDFVRTNRYESFAPVRPLSECRWIVDGATYFEAVAEVLDKAKEEIYIADWWLTPEIYLKRPTIHGHYWQLDYVLRRKAVSV</sequence>
<dbReference type="AlphaFoldDB" id="A0A4Y2BU74"/>
<reference evidence="5 6" key="1">
    <citation type="journal article" date="2019" name="Sci. Rep.">
        <title>Orb-weaving spider Araneus ventricosus genome elucidates the spidroin gene catalogue.</title>
        <authorList>
            <person name="Kono N."/>
            <person name="Nakamura H."/>
            <person name="Ohtoshi R."/>
            <person name="Moran D.A.P."/>
            <person name="Shinohara A."/>
            <person name="Yoshida Y."/>
            <person name="Fujiwara M."/>
            <person name="Mori M."/>
            <person name="Tomita M."/>
            <person name="Arakawa K."/>
        </authorList>
    </citation>
    <scope>NUCLEOTIDE SEQUENCE [LARGE SCALE GENOMIC DNA]</scope>
</reference>
<keyword evidence="3" id="KW-0443">Lipid metabolism</keyword>
<dbReference type="InterPro" id="IPR015679">
    <property type="entry name" value="PLipase_D_fam"/>
</dbReference>
<keyword evidence="6" id="KW-1185">Reference proteome</keyword>
<comment type="caution">
    <text evidence="5">The sequence shown here is derived from an EMBL/GenBank/DDBJ whole genome shotgun (WGS) entry which is preliminary data.</text>
</comment>
<protein>
    <submittedName>
        <fullName evidence="5">Phospholipase D2</fullName>
    </submittedName>
</protein>
<dbReference type="GO" id="GO:0060627">
    <property type="term" value="P:regulation of vesicle-mediated transport"/>
    <property type="evidence" value="ECO:0007669"/>
    <property type="project" value="TreeGrafter"/>
</dbReference>
<evidence type="ECO:0000256" key="3">
    <source>
        <dbReference type="ARBA" id="ARBA00023098"/>
    </source>
</evidence>
<dbReference type="PANTHER" id="PTHR18896:SF76">
    <property type="entry name" value="PHOSPHOLIPASE"/>
    <property type="match status" value="1"/>
</dbReference>
<dbReference type="SUPFAM" id="SSF56024">
    <property type="entry name" value="Phospholipase D/nuclease"/>
    <property type="match status" value="1"/>
</dbReference>
<evidence type="ECO:0000256" key="2">
    <source>
        <dbReference type="ARBA" id="ARBA00022737"/>
    </source>
</evidence>
<evidence type="ECO:0000313" key="6">
    <source>
        <dbReference type="Proteomes" id="UP000499080"/>
    </source>
</evidence>
<dbReference type="GO" id="GO:0004630">
    <property type="term" value="F:phospholipase D activity"/>
    <property type="evidence" value="ECO:0007669"/>
    <property type="project" value="UniProtKB-EC"/>
</dbReference>
<evidence type="ECO:0000256" key="4">
    <source>
        <dbReference type="SAM" id="Phobius"/>
    </source>
</evidence>
<comment type="catalytic activity">
    <reaction evidence="1">
        <text>a 1,2-diacyl-sn-glycero-3-phosphocholine + H2O = a 1,2-diacyl-sn-glycero-3-phosphate + choline + H(+)</text>
        <dbReference type="Rhea" id="RHEA:14445"/>
        <dbReference type="ChEBI" id="CHEBI:15354"/>
        <dbReference type="ChEBI" id="CHEBI:15377"/>
        <dbReference type="ChEBI" id="CHEBI:15378"/>
        <dbReference type="ChEBI" id="CHEBI:57643"/>
        <dbReference type="ChEBI" id="CHEBI:58608"/>
        <dbReference type="EC" id="3.1.4.4"/>
    </reaction>
</comment>
<dbReference type="EMBL" id="BGPR01000107">
    <property type="protein sequence ID" value="GBL95015.1"/>
    <property type="molecule type" value="Genomic_DNA"/>
</dbReference>
<keyword evidence="4" id="KW-0812">Transmembrane</keyword>
<dbReference type="PANTHER" id="PTHR18896">
    <property type="entry name" value="PHOSPHOLIPASE D"/>
    <property type="match status" value="1"/>
</dbReference>
<name>A0A4Y2BU74_ARAVE</name>